<accession>A0ABW8Z8B2</accession>
<comment type="caution">
    <text evidence="1">The sequence shown here is derived from an EMBL/GenBank/DDBJ whole genome shotgun (WGS) entry which is preliminary data.</text>
</comment>
<dbReference type="SUPFAM" id="SSF51735">
    <property type="entry name" value="NAD(P)-binding Rossmann-fold domains"/>
    <property type="match status" value="1"/>
</dbReference>
<gene>
    <name evidence="1" type="ORF">PQR63_12005</name>
</gene>
<evidence type="ECO:0000313" key="2">
    <source>
        <dbReference type="Proteomes" id="UP001629214"/>
    </source>
</evidence>
<protein>
    <submittedName>
        <fullName evidence="1">NAD-dependent dehydratase</fullName>
    </submittedName>
</protein>
<keyword evidence="2" id="KW-1185">Reference proteome</keyword>
<dbReference type="EMBL" id="JAQQFR010000007">
    <property type="protein sequence ID" value="MFL9879113.1"/>
    <property type="molecule type" value="Genomic_DNA"/>
</dbReference>
<proteinExistence type="predicted"/>
<dbReference type="Proteomes" id="UP001629214">
    <property type="component" value="Unassembled WGS sequence"/>
</dbReference>
<dbReference type="Gene3D" id="3.40.50.720">
    <property type="entry name" value="NAD(P)-binding Rossmann-like Domain"/>
    <property type="match status" value="1"/>
</dbReference>
<name>A0ABW8Z8B2_9BURK</name>
<dbReference type="InterPro" id="IPR036291">
    <property type="entry name" value="NAD(P)-bd_dom_sf"/>
</dbReference>
<evidence type="ECO:0000313" key="1">
    <source>
        <dbReference type="EMBL" id="MFL9879113.1"/>
    </source>
</evidence>
<dbReference type="RefSeq" id="WP_408168115.1">
    <property type="nucleotide sequence ID" value="NZ_JAQQFR010000007.1"/>
</dbReference>
<sequence>MIIGSGLIANAFGRAGAYFDDACLYAAGVSNSDCRDSLEFERERLMLSSALQQFSKARRFIYFGTCSVGDPSLADSMYVRHKMAMEDLVRSHSGYLIFRLPQVVGITRNPHTLLNFLHHKIAHAENFKLWMGAKRNVIDIADVVAIAMDLLEVENCAKETIDIANTKNFFVREIVEVLENILGLDAVYDRVEKGASYEIDVSRIGNSIERCNVSFDSAYLQRVCEKYYSKS</sequence>
<reference evidence="1 2" key="1">
    <citation type="journal article" date="2024" name="Chem. Sci.">
        <title>Discovery of megapolipeptins by genome mining of a Burkholderiales bacteria collection.</title>
        <authorList>
            <person name="Paulo B.S."/>
            <person name="Recchia M.J.J."/>
            <person name="Lee S."/>
            <person name="Fergusson C.H."/>
            <person name="Romanowski S.B."/>
            <person name="Hernandez A."/>
            <person name="Krull N."/>
            <person name="Liu D.Y."/>
            <person name="Cavanagh H."/>
            <person name="Bos A."/>
            <person name="Gray C.A."/>
            <person name="Murphy B.T."/>
            <person name="Linington R.G."/>
            <person name="Eustaquio A.S."/>
        </authorList>
    </citation>
    <scope>NUCLEOTIDE SEQUENCE [LARGE SCALE GENOMIC DNA]</scope>
    <source>
        <strain evidence="1 2">RL21-008-BIB-B</strain>
    </source>
</reference>
<organism evidence="1 2">
    <name type="scientific">Herbaspirillum rhizosphaerae</name>
    <dbReference type="NCBI Taxonomy" id="346179"/>
    <lineage>
        <taxon>Bacteria</taxon>
        <taxon>Pseudomonadati</taxon>
        <taxon>Pseudomonadota</taxon>
        <taxon>Betaproteobacteria</taxon>
        <taxon>Burkholderiales</taxon>
        <taxon>Oxalobacteraceae</taxon>
        <taxon>Herbaspirillum</taxon>
    </lineage>
</organism>